<evidence type="ECO:0000313" key="10">
    <source>
        <dbReference type="Proteomes" id="UP001310386"/>
    </source>
</evidence>
<evidence type="ECO:0000313" key="9">
    <source>
        <dbReference type="EMBL" id="MEB3102598.1"/>
    </source>
</evidence>
<dbReference type="NCBIfam" id="TIGR00912">
    <property type="entry name" value="2A0309"/>
    <property type="match status" value="1"/>
</dbReference>
<keyword evidence="5 8" id="KW-0812">Transmembrane</keyword>
<feature type="transmembrane region" description="Helical" evidence="8">
    <location>
        <begin position="144"/>
        <end position="164"/>
    </location>
</feature>
<feature type="transmembrane region" description="Helical" evidence="8">
    <location>
        <begin position="303"/>
        <end position="322"/>
    </location>
</feature>
<comment type="similarity">
    <text evidence="2">Belongs to the amino acid-polyamine-organocation (APC) superfamily. Spore germination protein (SGP) (TC 2.A.3.9) family.</text>
</comment>
<proteinExistence type="inferred from homology"/>
<dbReference type="Gene3D" id="1.20.1740.10">
    <property type="entry name" value="Amino acid/polyamine transporter I"/>
    <property type="match status" value="1"/>
</dbReference>
<evidence type="ECO:0000256" key="5">
    <source>
        <dbReference type="ARBA" id="ARBA00022692"/>
    </source>
</evidence>
<evidence type="ECO:0000256" key="8">
    <source>
        <dbReference type="SAM" id="Phobius"/>
    </source>
</evidence>
<feature type="transmembrane region" description="Helical" evidence="8">
    <location>
        <begin position="112"/>
        <end position="132"/>
    </location>
</feature>
<keyword evidence="3" id="KW-0813">Transport</keyword>
<feature type="transmembrane region" description="Helical" evidence="8">
    <location>
        <begin position="216"/>
        <end position="237"/>
    </location>
</feature>
<accession>A0ABU5ZJ97</accession>
<evidence type="ECO:0000256" key="6">
    <source>
        <dbReference type="ARBA" id="ARBA00022989"/>
    </source>
</evidence>
<dbReference type="Pfam" id="PF03845">
    <property type="entry name" value="Spore_permease"/>
    <property type="match status" value="1"/>
</dbReference>
<feature type="transmembrane region" description="Helical" evidence="8">
    <location>
        <begin position="184"/>
        <end position="204"/>
    </location>
</feature>
<feature type="transmembrane region" description="Helical" evidence="8">
    <location>
        <begin position="267"/>
        <end position="291"/>
    </location>
</feature>
<keyword evidence="10" id="KW-1185">Reference proteome</keyword>
<comment type="caution">
    <text evidence="9">The sequence shown here is derived from an EMBL/GenBank/DDBJ whole genome shotgun (WGS) entry which is preliminary data.</text>
</comment>
<dbReference type="PANTHER" id="PTHR34975">
    <property type="entry name" value="SPORE GERMINATION PROTEIN A2"/>
    <property type="match status" value="1"/>
</dbReference>
<comment type="subcellular location">
    <subcellularLocation>
        <location evidence="1">Membrane</location>
        <topology evidence="1">Multi-pass membrane protein</topology>
    </subcellularLocation>
</comment>
<gene>
    <name evidence="9" type="ORF">VF724_13085</name>
</gene>
<keyword evidence="4" id="KW-0309">Germination</keyword>
<feature type="transmembrane region" description="Helical" evidence="8">
    <location>
        <begin position="7"/>
        <end position="30"/>
    </location>
</feature>
<evidence type="ECO:0000256" key="7">
    <source>
        <dbReference type="ARBA" id="ARBA00023136"/>
    </source>
</evidence>
<evidence type="ECO:0000256" key="1">
    <source>
        <dbReference type="ARBA" id="ARBA00004141"/>
    </source>
</evidence>
<dbReference type="Proteomes" id="UP001310386">
    <property type="component" value="Unassembled WGS sequence"/>
</dbReference>
<evidence type="ECO:0000256" key="3">
    <source>
        <dbReference type="ARBA" id="ARBA00022448"/>
    </source>
</evidence>
<feature type="transmembrane region" description="Helical" evidence="8">
    <location>
        <begin position="334"/>
        <end position="356"/>
    </location>
</feature>
<reference evidence="9" key="1">
    <citation type="submission" date="2023-12" db="EMBL/GenBank/DDBJ databases">
        <title>Fervidustalea candida gen. nov., sp. nov., a novel member of the family Paenibacillaceae isolated from a geothermal area.</title>
        <authorList>
            <person name="Li W.-J."/>
            <person name="Jiao J.-Y."/>
            <person name="Chen Y."/>
        </authorList>
    </citation>
    <scope>NUCLEOTIDE SEQUENCE</scope>
    <source>
        <strain evidence="9">SYSU GA230002</strain>
    </source>
</reference>
<protein>
    <submittedName>
        <fullName evidence="9">Endospore germination permease</fullName>
    </submittedName>
</protein>
<keyword evidence="7 8" id="KW-0472">Membrane</keyword>
<dbReference type="RefSeq" id="WP_371754720.1">
    <property type="nucleotide sequence ID" value="NZ_JAYJLD010000019.1"/>
</dbReference>
<feature type="transmembrane region" description="Helical" evidence="8">
    <location>
        <begin position="81"/>
        <end position="100"/>
    </location>
</feature>
<evidence type="ECO:0000256" key="2">
    <source>
        <dbReference type="ARBA" id="ARBA00007998"/>
    </source>
</evidence>
<dbReference type="EMBL" id="JAYJLD010000019">
    <property type="protein sequence ID" value="MEB3102598.1"/>
    <property type="molecule type" value="Genomic_DNA"/>
</dbReference>
<feature type="transmembrane region" description="Helical" evidence="8">
    <location>
        <begin position="36"/>
        <end position="60"/>
    </location>
</feature>
<sequence>MKVSGNQIFWMITIMETGMTILMTLTPAIQAAGQDAWMSIILADSIALFIAWITTRLGLLYPEQSLIQTSQTILGKWPGKIIMLVYFLQWYTIMPVVLRQFTDVLQTQSLPWTPKIVIILVMVSLIIYATYSGGIESIGRTSEVLGPITLALVMLVLLASVNNIRWTNLLPVYADSGLPAIGKGALPPASYLGHAVEFAMLVALINDPRKGAKSAIWAVIVASIFTLLTILMIILTLGPNLTSTTWYDFFEMTKRISLFGFIENLDALVMTFWVAAVFIKLAVYFFITCYGTAQWLNVRNWKTIIWFAAPLVAILSLIPRNVTESTALYLNNYWVPVVLPVNMIGIPLMLLIIGTVRKKRQNRKPN</sequence>
<organism evidence="9 10">
    <name type="scientific">Ferviditalea candida</name>
    <dbReference type="NCBI Taxonomy" id="3108399"/>
    <lineage>
        <taxon>Bacteria</taxon>
        <taxon>Bacillati</taxon>
        <taxon>Bacillota</taxon>
        <taxon>Bacilli</taxon>
        <taxon>Bacillales</taxon>
        <taxon>Paenibacillaceae</taxon>
        <taxon>Ferviditalea</taxon>
    </lineage>
</organism>
<keyword evidence="6 8" id="KW-1133">Transmembrane helix</keyword>
<evidence type="ECO:0000256" key="4">
    <source>
        <dbReference type="ARBA" id="ARBA00022544"/>
    </source>
</evidence>
<dbReference type="InterPro" id="IPR004761">
    <property type="entry name" value="Spore_GerAB"/>
</dbReference>
<name>A0ABU5ZJ97_9BACL</name>
<dbReference type="PANTHER" id="PTHR34975:SF2">
    <property type="entry name" value="SPORE GERMINATION PROTEIN A2"/>
    <property type="match status" value="1"/>
</dbReference>